<evidence type="ECO:0000256" key="3">
    <source>
        <dbReference type="ARBA" id="ARBA00022723"/>
    </source>
</evidence>
<dbReference type="PROSITE" id="PS50157">
    <property type="entry name" value="ZINC_FINGER_C2H2_2"/>
    <property type="match status" value="3"/>
</dbReference>
<dbReference type="Proteomes" id="UP001187415">
    <property type="component" value="Unassembled WGS sequence"/>
</dbReference>
<evidence type="ECO:0000256" key="8">
    <source>
        <dbReference type="ARBA" id="ARBA00023125"/>
    </source>
</evidence>
<feature type="region of interest" description="Disordered" evidence="13">
    <location>
        <begin position="27"/>
        <end position="121"/>
    </location>
</feature>
<feature type="compositionally biased region" description="Acidic residues" evidence="13">
    <location>
        <begin position="61"/>
        <end position="76"/>
    </location>
</feature>
<dbReference type="PROSITE" id="PS00346">
    <property type="entry name" value="ETS_DOMAIN_2"/>
    <property type="match status" value="1"/>
</dbReference>
<dbReference type="FunFam" id="3.30.160.60:FF:002639">
    <property type="entry name" value="Kruppel-Like Factor (Zinc finger protein)"/>
    <property type="match status" value="1"/>
</dbReference>
<keyword evidence="5 11" id="KW-0863">Zinc-finger</keyword>
<feature type="region of interest" description="Disordered" evidence="13">
    <location>
        <begin position="143"/>
        <end position="209"/>
    </location>
</feature>
<gene>
    <name evidence="16" type="ORF">Q5P01_002157</name>
</gene>
<evidence type="ECO:0000259" key="14">
    <source>
        <dbReference type="PROSITE" id="PS50061"/>
    </source>
</evidence>
<dbReference type="InterPro" id="IPR000418">
    <property type="entry name" value="Ets_dom"/>
</dbReference>
<feature type="domain" description="C2H2-type" evidence="15">
    <location>
        <begin position="363"/>
        <end position="392"/>
    </location>
</feature>
<feature type="compositionally biased region" description="Polar residues" evidence="13">
    <location>
        <begin position="161"/>
        <end position="187"/>
    </location>
</feature>
<feature type="compositionally biased region" description="Low complexity" evidence="13">
    <location>
        <begin position="782"/>
        <end position="799"/>
    </location>
</feature>
<sequence>MVSLSSRTLSLENDLFRDSSSNTSLFSIRLGDGVGSEGGSSASCDSPDAGELGVLHSSSPCDDEEEDEEEEDEDDEARLLIFLEGAGEEEEPANQEPKLPEFSFQPSSPFSPTLEDIEEFLREKMDSVKEGLLTPKEEVYSLPCGSSASPSSSAPLATSSQTCSDPGTPVSHSTSSTITSQNEQGSPSPADPSLSTQATPSPSTLTPPVVLGAPLVLQLQPLPLTQPQTTAGPPPGAQNGIWLTHLIMGLQGATGHNLTLLAPQVPSTTTTLLSLNSGDPKSADHKYVKIAPLPITMRTLEITGVTGVGGQGAGLLKAVAPRVTRVPPTERVHKCSHPGCGKMYTKSSHLKAHFRRHTGEKPYTCSWPDCGWRFSRSDELSRHRRSHSGIKPYECSLCEKKFARSDHLSKHTKYKSPVSNVLGIFGRGSTTRKSSGLYERVRDMDNSVTLWQFLLQLLLDSSNEQLICWTNEEGEFKLLQAEEVARLWGARKNKPNMNYDKLSRALRYYYDKNIIKKVNGQKFVYRFVSYPDILKGEVSTRTEAGDVSAGGLPPVTKRDSTAQESESVDRAKVGGSTAALGSGTKQSNRNDYIHSGLYTSFTLNSLQNGRQLFKSIKIENPAEKMADKRGPTVTAQIQEALPQAQQPTLPSVIKFGNTLPKSAPAPAPQVAMEPSLISNHLDPLQASAQRAEEISTHSSLPPHSVYSFEHLRPSDSAFSHLDLTSTNPSPSLVPESSQELMIDSDIETSQPADARAPESTDTQQQDKVDCCIRLSGDDTSLVDTETSSSSVSSCTTVSTQGSGKTRKPPKILQISPPTLLVTTSDFSPMNVCSPSLPTASLTPAMLQTPTLLLTPSPLLSNIHFWSTLSPVAPLSPATRRQGAHLFQFPTVLTPQFQIPVHSMDGTNTPGPISPDPQKT</sequence>
<reference evidence="16" key="1">
    <citation type="submission" date="2023-07" db="EMBL/GenBank/DDBJ databases">
        <title>Chromosome-level Genome Assembly of Striped Snakehead (Channa striata).</title>
        <authorList>
            <person name="Liu H."/>
        </authorList>
    </citation>
    <scope>NUCLEOTIDE SEQUENCE</scope>
    <source>
        <strain evidence="16">Gz</strain>
        <tissue evidence="16">Muscle</tissue>
    </source>
</reference>
<comment type="caution">
    <text evidence="16">The sequence shown here is derived from an EMBL/GenBank/DDBJ whole genome shotgun (WGS) entry which is preliminary data.</text>
</comment>
<dbReference type="PROSITE" id="PS00028">
    <property type="entry name" value="ZINC_FINGER_C2H2_1"/>
    <property type="match status" value="2"/>
</dbReference>
<feature type="domain" description="C2H2-type" evidence="15">
    <location>
        <begin position="333"/>
        <end position="362"/>
    </location>
</feature>
<dbReference type="EMBL" id="JAUPFM010000001">
    <property type="protein sequence ID" value="KAK2862624.1"/>
    <property type="molecule type" value="Genomic_DNA"/>
</dbReference>
<keyword evidence="17" id="KW-1185">Reference proteome</keyword>
<dbReference type="FunFam" id="3.30.160.60:FF:000018">
    <property type="entry name" value="Krueppel-like factor 15"/>
    <property type="match status" value="1"/>
</dbReference>
<evidence type="ECO:0000259" key="15">
    <source>
        <dbReference type="PROSITE" id="PS50157"/>
    </source>
</evidence>
<feature type="compositionally biased region" description="Basic and acidic residues" evidence="13">
    <location>
        <begin position="556"/>
        <end position="572"/>
    </location>
</feature>
<feature type="region of interest" description="Disordered" evidence="13">
    <location>
        <begin position="686"/>
        <end position="707"/>
    </location>
</feature>
<dbReference type="PANTHER" id="PTHR11849">
    <property type="entry name" value="ETS"/>
    <property type="match status" value="1"/>
</dbReference>
<feature type="region of interest" description="Disordered" evidence="13">
    <location>
        <begin position="544"/>
        <end position="591"/>
    </location>
</feature>
<dbReference type="SMART" id="SM00413">
    <property type="entry name" value="ETS"/>
    <property type="match status" value="1"/>
</dbReference>
<evidence type="ECO:0000256" key="9">
    <source>
        <dbReference type="ARBA" id="ARBA00023163"/>
    </source>
</evidence>
<evidence type="ECO:0000256" key="13">
    <source>
        <dbReference type="SAM" id="MobiDB-lite"/>
    </source>
</evidence>
<dbReference type="GO" id="GO:0043565">
    <property type="term" value="F:sequence-specific DNA binding"/>
    <property type="evidence" value="ECO:0007669"/>
    <property type="project" value="InterPro"/>
</dbReference>
<dbReference type="PANTHER" id="PTHR11849:SF21">
    <property type="entry name" value="ETS DOMAIN-CONTAINING PROTEIN ELK-4"/>
    <property type="match status" value="1"/>
</dbReference>
<organism evidence="16 17">
    <name type="scientific">Channa striata</name>
    <name type="common">Snakehead murrel</name>
    <name type="synonym">Ophicephalus striatus</name>
    <dbReference type="NCBI Taxonomy" id="64152"/>
    <lineage>
        <taxon>Eukaryota</taxon>
        <taxon>Metazoa</taxon>
        <taxon>Chordata</taxon>
        <taxon>Craniata</taxon>
        <taxon>Vertebrata</taxon>
        <taxon>Euteleostomi</taxon>
        <taxon>Actinopterygii</taxon>
        <taxon>Neopterygii</taxon>
        <taxon>Teleostei</taxon>
        <taxon>Neoteleostei</taxon>
        <taxon>Acanthomorphata</taxon>
        <taxon>Anabantaria</taxon>
        <taxon>Anabantiformes</taxon>
        <taxon>Channoidei</taxon>
        <taxon>Channidae</taxon>
        <taxon>Channa</taxon>
    </lineage>
</organism>
<dbReference type="InterPro" id="IPR013087">
    <property type="entry name" value="Znf_C2H2_type"/>
</dbReference>
<keyword evidence="7" id="KW-0805">Transcription regulation</keyword>
<dbReference type="InterPro" id="IPR036390">
    <property type="entry name" value="WH_DNA-bd_sf"/>
</dbReference>
<feature type="compositionally biased region" description="Polar residues" evidence="13">
    <location>
        <begin position="722"/>
        <end position="738"/>
    </location>
</feature>
<keyword evidence="4" id="KW-0677">Repeat</keyword>
<dbReference type="Pfam" id="PF00178">
    <property type="entry name" value="Ets"/>
    <property type="match status" value="1"/>
</dbReference>
<evidence type="ECO:0000313" key="16">
    <source>
        <dbReference type="EMBL" id="KAK2862624.1"/>
    </source>
</evidence>
<comment type="similarity">
    <text evidence="2 12">Belongs to the ETS family.</text>
</comment>
<feature type="region of interest" description="Disordered" evidence="13">
    <location>
        <begin position="719"/>
        <end position="738"/>
    </location>
</feature>
<evidence type="ECO:0000256" key="5">
    <source>
        <dbReference type="ARBA" id="ARBA00022771"/>
    </source>
</evidence>
<feature type="region of interest" description="Disordered" evidence="13">
    <location>
        <begin position="782"/>
        <end position="811"/>
    </location>
</feature>
<dbReference type="Pfam" id="PF00096">
    <property type="entry name" value="zf-C2H2"/>
    <property type="match status" value="2"/>
</dbReference>
<evidence type="ECO:0000256" key="10">
    <source>
        <dbReference type="ARBA" id="ARBA00023242"/>
    </source>
</evidence>
<protein>
    <submittedName>
        <fullName evidence="16">Uncharacterized protein</fullName>
    </submittedName>
</protein>
<evidence type="ECO:0000256" key="4">
    <source>
        <dbReference type="ARBA" id="ARBA00022737"/>
    </source>
</evidence>
<dbReference type="SUPFAM" id="SSF46785">
    <property type="entry name" value="Winged helix' DNA-binding domain"/>
    <property type="match status" value="1"/>
</dbReference>
<evidence type="ECO:0000256" key="12">
    <source>
        <dbReference type="RuleBase" id="RU004019"/>
    </source>
</evidence>
<proteinExistence type="inferred from homology"/>
<dbReference type="Gene3D" id="3.30.160.60">
    <property type="entry name" value="Classic Zinc Finger"/>
    <property type="match status" value="3"/>
</dbReference>
<evidence type="ECO:0000256" key="6">
    <source>
        <dbReference type="ARBA" id="ARBA00022833"/>
    </source>
</evidence>
<dbReference type="GO" id="GO:0000981">
    <property type="term" value="F:DNA-binding transcription factor activity, RNA polymerase II-specific"/>
    <property type="evidence" value="ECO:0007669"/>
    <property type="project" value="TreeGrafter"/>
</dbReference>
<evidence type="ECO:0000256" key="11">
    <source>
        <dbReference type="PROSITE-ProRule" id="PRU00042"/>
    </source>
</evidence>
<evidence type="ECO:0000256" key="2">
    <source>
        <dbReference type="ARBA" id="ARBA00005562"/>
    </source>
</evidence>
<dbReference type="GO" id="GO:0008270">
    <property type="term" value="F:zinc ion binding"/>
    <property type="evidence" value="ECO:0007669"/>
    <property type="project" value="UniProtKB-KW"/>
</dbReference>
<comment type="subcellular location">
    <subcellularLocation>
        <location evidence="1 12">Nucleus</location>
    </subcellularLocation>
</comment>
<dbReference type="PRINTS" id="PR00454">
    <property type="entry name" value="ETSDOMAIN"/>
</dbReference>
<feature type="compositionally biased region" description="Low complexity" evidence="13">
    <location>
        <begin position="192"/>
        <end position="209"/>
    </location>
</feature>
<keyword evidence="6" id="KW-0862">Zinc</keyword>
<keyword evidence="9" id="KW-0804">Transcription</keyword>
<dbReference type="Gene3D" id="1.10.10.10">
    <property type="entry name" value="Winged helix-like DNA-binding domain superfamily/Winged helix DNA-binding domain"/>
    <property type="match status" value="1"/>
</dbReference>
<dbReference type="SUPFAM" id="SSF57667">
    <property type="entry name" value="beta-beta-alpha zinc fingers"/>
    <property type="match status" value="2"/>
</dbReference>
<evidence type="ECO:0000256" key="7">
    <source>
        <dbReference type="ARBA" id="ARBA00023015"/>
    </source>
</evidence>
<dbReference type="PROSITE" id="PS50061">
    <property type="entry name" value="ETS_DOMAIN_3"/>
    <property type="match status" value="1"/>
</dbReference>
<evidence type="ECO:0000313" key="17">
    <source>
        <dbReference type="Proteomes" id="UP001187415"/>
    </source>
</evidence>
<dbReference type="InterPro" id="IPR036236">
    <property type="entry name" value="Znf_C2H2_sf"/>
</dbReference>
<evidence type="ECO:0000256" key="1">
    <source>
        <dbReference type="ARBA" id="ARBA00004123"/>
    </source>
</evidence>
<feature type="compositionally biased region" description="Low complexity" evidence="13">
    <location>
        <begin position="100"/>
        <end position="112"/>
    </location>
</feature>
<keyword evidence="8 12" id="KW-0238">DNA-binding</keyword>
<dbReference type="AlphaFoldDB" id="A0AA88T7T2"/>
<dbReference type="GO" id="GO:0005634">
    <property type="term" value="C:nucleus"/>
    <property type="evidence" value="ECO:0007669"/>
    <property type="project" value="UniProtKB-SubCell"/>
</dbReference>
<dbReference type="GO" id="GO:0030154">
    <property type="term" value="P:cell differentiation"/>
    <property type="evidence" value="ECO:0007669"/>
    <property type="project" value="TreeGrafter"/>
</dbReference>
<keyword evidence="10 12" id="KW-0539">Nucleus</keyword>
<dbReference type="FunFam" id="3.30.160.60:FF:000100">
    <property type="entry name" value="Zinc finger 45-like"/>
    <property type="match status" value="1"/>
</dbReference>
<feature type="domain" description="C2H2-type" evidence="15">
    <location>
        <begin position="393"/>
        <end position="413"/>
    </location>
</feature>
<dbReference type="PROSITE" id="PS00345">
    <property type="entry name" value="ETS_DOMAIN_1"/>
    <property type="match status" value="1"/>
</dbReference>
<dbReference type="InterPro" id="IPR036388">
    <property type="entry name" value="WH-like_DNA-bd_sf"/>
</dbReference>
<dbReference type="SMART" id="SM00355">
    <property type="entry name" value="ZnF_C2H2"/>
    <property type="match status" value="3"/>
</dbReference>
<dbReference type="InterPro" id="IPR046328">
    <property type="entry name" value="ETS_fam"/>
</dbReference>
<feature type="compositionally biased region" description="Low complexity" evidence="13">
    <location>
        <begin position="143"/>
        <end position="160"/>
    </location>
</feature>
<keyword evidence="3" id="KW-0479">Metal-binding</keyword>
<accession>A0AA88T7T2</accession>
<name>A0AA88T7T2_CHASR</name>
<feature type="domain" description="ETS" evidence="14">
    <location>
        <begin position="448"/>
        <end position="528"/>
    </location>
</feature>